<dbReference type="PROSITE" id="PS50109">
    <property type="entry name" value="HIS_KIN"/>
    <property type="match status" value="1"/>
</dbReference>
<comment type="catalytic activity">
    <reaction evidence="1">
        <text>ATP + protein L-histidine = ADP + protein N-phospho-L-histidine.</text>
        <dbReference type="EC" id="2.7.13.3"/>
    </reaction>
</comment>
<dbReference type="SUPFAM" id="SSF55874">
    <property type="entry name" value="ATPase domain of HSP90 chaperone/DNA topoisomerase II/histidine kinase"/>
    <property type="match status" value="1"/>
</dbReference>
<sequence length="566" mass="65328">MNKRQIRIIISLMTLALLGLVGFQMYWIRNAIRLSHERFEKDVQDALLEVSTHLERLEVARQFNYRNDVFQQWEKAFEDTLLKEMQEEQTQHWIYRAEAMQAEALHEQAEEQRHQAEQLHAEHFSNSMVFEWSTSTETKEVTIVNPEEAESERTIVMVGPKEKVRVQVSPPASPQQPLRFRKHMMRDSIRAIRESRKRIEQKSAMVTKVLNDLLASEQNAHMRFDSLLLDSLIHLSLSNRGITLPYEFVVWQKPSRQFITASHSHNPRATLSNGFKVGLYQGDVWGPAHLLSVHFPGKRQYILSQSWLTMASSIVLIGIIVFCFWYAIQTIIRQKKLSEIKNDFINNMTHEFKTPIATVALACEALQDQDIRKNESFMQRYLKVIEDENKRLGAQVERVLQIATLDKGDFSLKLEALDMHEIITGAVENIRLQVENRNGSIRLQLQAERPHVMGDEVHLTNIIFNLLDNANKYSPQVPEITISTFNSSLGLHIRVEDKGMGMSREAIQKIFEKFYRVPTGNLHNVKGFGLGLAYVKTMIEAHQGSIQVQSEVNKGSSFELFIPTKP</sequence>
<keyword evidence="4" id="KW-0175">Coiled coil</keyword>
<proteinExistence type="predicted"/>
<accession>A0ABT8F2R3</accession>
<dbReference type="InterPro" id="IPR003661">
    <property type="entry name" value="HisK_dim/P_dom"/>
</dbReference>
<dbReference type="InterPro" id="IPR036890">
    <property type="entry name" value="HATPase_C_sf"/>
</dbReference>
<feature type="domain" description="Histidine kinase" evidence="6">
    <location>
        <begin position="347"/>
        <end position="566"/>
    </location>
</feature>
<dbReference type="Gene3D" id="1.10.287.130">
    <property type="match status" value="1"/>
</dbReference>
<dbReference type="InterPro" id="IPR005467">
    <property type="entry name" value="His_kinase_dom"/>
</dbReference>
<keyword evidence="5" id="KW-1133">Transmembrane helix</keyword>
<feature type="transmembrane region" description="Helical" evidence="5">
    <location>
        <begin position="6"/>
        <end position="28"/>
    </location>
</feature>
<dbReference type="CDD" id="cd00082">
    <property type="entry name" value="HisKA"/>
    <property type="match status" value="1"/>
</dbReference>
<keyword evidence="8" id="KW-1185">Reference proteome</keyword>
<dbReference type="Pfam" id="PF00512">
    <property type="entry name" value="HisKA"/>
    <property type="match status" value="1"/>
</dbReference>
<dbReference type="RefSeq" id="WP_320003043.1">
    <property type="nucleotide sequence ID" value="NZ_JAUHJS010000002.1"/>
</dbReference>
<keyword evidence="5" id="KW-0472">Membrane</keyword>
<evidence type="ECO:0000256" key="2">
    <source>
        <dbReference type="ARBA" id="ARBA00012438"/>
    </source>
</evidence>
<keyword evidence="7" id="KW-0808">Transferase</keyword>
<name>A0ABT8F2R3_9BACT</name>
<protein>
    <recommendedName>
        <fullName evidence="2">histidine kinase</fullName>
        <ecNumber evidence="2">2.7.13.3</ecNumber>
    </recommendedName>
</protein>
<dbReference type="PRINTS" id="PR00344">
    <property type="entry name" value="BCTRLSENSOR"/>
</dbReference>
<dbReference type="Proteomes" id="UP001168552">
    <property type="component" value="Unassembled WGS sequence"/>
</dbReference>
<evidence type="ECO:0000256" key="5">
    <source>
        <dbReference type="SAM" id="Phobius"/>
    </source>
</evidence>
<evidence type="ECO:0000256" key="1">
    <source>
        <dbReference type="ARBA" id="ARBA00000085"/>
    </source>
</evidence>
<keyword evidence="3" id="KW-0597">Phosphoprotein</keyword>
<dbReference type="SMART" id="SM00388">
    <property type="entry name" value="HisKA"/>
    <property type="match status" value="1"/>
</dbReference>
<feature type="transmembrane region" description="Helical" evidence="5">
    <location>
        <begin position="307"/>
        <end position="328"/>
    </location>
</feature>
<gene>
    <name evidence="7" type="ORF">QWY31_03320</name>
</gene>
<comment type="caution">
    <text evidence="7">The sequence shown here is derived from an EMBL/GenBank/DDBJ whole genome shotgun (WGS) entry which is preliminary data.</text>
</comment>
<evidence type="ECO:0000259" key="6">
    <source>
        <dbReference type="PROSITE" id="PS50109"/>
    </source>
</evidence>
<dbReference type="InterPro" id="IPR003594">
    <property type="entry name" value="HATPase_dom"/>
</dbReference>
<dbReference type="Pfam" id="PF02518">
    <property type="entry name" value="HATPase_c"/>
    <property type="match status" value="1"/>
</dbReference>
<organism evidence="7 8">
    <name type="scientific">Shiella aurantiaca</name>
    <dbReference type="NCBI Taxonomy" id="3058365"/>
    <lineage>
        <taxon>Bacteria</taxon>
        <taxon>Pseudomonadati</taxon>
        <taxon>Bacteroidota</taxon>
        <taxon>Cytophagia</taxon>
        <taxon>Cytophagales</taxon>
        <taxon>Shiellaceae</taxon>
        <taxon>Shiella</taxon>
    </lineage>
</organism>
<dbReference type="PANTHER" id="PTHR43547:SF2">
    <property type="entry name" value="HYBRID SIGNAL TRANSDUCTION HISTIDINE KINASE C"/>
    <property type="match status" value="1"/>
</dbReference>
<keyword evidence="7" id="KW-0418">Kinase</keyword>
<dbReference type="InterPro" id="IPR004358">
    <property type="entry name" value="Sig_transdc_His_kin-like_C"/>
</dbReference>
<dbReference type="Gene3D" id="3.30.565.10">
    <property type="entry name" value="Histidine kinase-like ATPase, C-terminal domain"/>
    <property type="match status" value="1"/>
</dbReference>
<evidence type="ECO:0000256" key="4">
    <source>
        <dbReference type="SAM" id="Coils"/>
    </source>
</evidence>
<evidence type="ECO:0000313" key="7">
    <source>
        <dbReference type="EMBL" id="MDN4164514.1"/>
    </source>
</evidence>
<dbReference type="EMBL" id="JAUHJS010000002">
    <property type="protein sequence ID" value="MDN4164514.1"/>
    <property type="molecule type" value="Genomic_DNA"/>
</dbReference>
<dbReference type="PANTHER" id="PTHR43547">
    <property type="entry name" value="TWO-COMPONENT HISTIDINE KINASE"/>
    <property type="match status" value="1"/>
</dbReference>
<dbReference type="InterPro" id="IPR036097">
    <property type="entry name" value="HisK_dim/P_sf"/>
</dbReference>
<dbReference type="CDD" id="cd00075">
    <property type="entry name" value="HATPase"/>
    <property type="match status" value="1"/>
</dbReference>
<evidence type="ECO:0000256" key="3">
    <source>
        <dbReference type="ARBA" id="ARBA00022553"/>
    </source>
</evidence>
<dbReference type="SMART" id="SM00387">
    <property type="entry name" value="HATPase_c"/>
    <property type="match status" value="1"/>
</dbReference>
<feature type="coiled-coil region" evidence="4">
    <location>
        <begin position="99"/>
        <end position="126"/>
    </location>
</feature>
<dbReference type="SUPFAM" id="SSF47384">
    <property type="entry name" value="Homodimeric domain of signal transducing histidine kinase"/>
    <property type="match status" value="1"/>
</dbReference>
<evidence type="ECO:0000313" key="8">
    <source>
        <dbReference type="Proteomes" id="UP001168552"/>
    </source>
</evidence>
<dbReference type="EC" id="2.7.13.3" evidence="2"/>
<keyword evidence="5" id="KW-0812">Transmembrane</keyword>
<reference evidence="7" key="1">
    <citation type="submission" date="2023-06" db="EMBL/GenBank/DDBJ databases">
        <title>Cytophagales bacterium Strain LB-30, isolated from soil.</title>
        <authorList>
            <person name="Liu B."/>
        </authorList>
    </citation>
    <scope>NUCLEOTIDE SEQUENCE</scope>
    <source>
        <strain evidence="7">LB-30</strain>
    </source>
</reference>
<dbReference type="GO" id="GO:0016301">
    <property type="term" value="F:kinase activity"/>
    <property type="evidence" value="ECO:0007669"/>
    <property type="project" value="UniProtKB-KW"/>
</dbReference>